<feature type="transmembrane region" description="Helical" evidence="4">
    <location>
        <begin position="370"/>
        <end position="388"/>
    </location>
</feature>
<comment type="caution">
    <text evidence="6">The sequence shown here is derived from an EMBL/GenBank/DDBJ whole genome shotgun (WGS) entry which is preliminary data.</text>
</comment>
<dbReference type="InterPro" id="IPR011701">
    <property type="entry name" value="MFS"/>
</dbReference>
<keyword evidence="3 4" id="KW-0472">Membrane</keyword>
<dbReference type="PANTHER" id="PTHR43129:SF1">
    <property type="entry name" value="FOSMIDOMYCIN RESISTANCE PROTEIN"/>
    <property type="match status" value="1"/>
</dbReference>
<dbReference type="Pfam" id="PF07690">
    <property type="entry name" value="MFS_1"/>
    <property type="match status" value="1"/>
</dbReference>
<name>A0A948WYD3_9GAMM</name>
<dbReference type="Proteomes" id="UP000733611">
    <property type="component" value="Unassembled WGS sequence"/>
</dbReference>
<dbReference type="InterPro" id="IPR036259">
    <property type="entry name" value="MFS_trans_sf"/>
</dbReference>
<dbReference type="CDD" id="cd17478">
    <property type="entry name" value="MFS_FsR"/>
    <property type="match status" value="1"/>
</dbReference>
<reference evidence="6" key="1">
    <citation type="journal article" date="2021" name="PeerJ">
        <title>Extensive microbial diversity within the chicken gut microbiome revealed by metagenomics and culture.</title>
        <authorList>
            <person name="Gilroy R."/>
            <person name="Ravi A."/>
            <person name="Getino M."/>
            <person name="Pursley I."/>
            <person name="Horton D.L."/>
            <person name="Alikhan N.F."/>
            <person name="Baker D."/>
            <person name="Gharbi K."/>
            <person name="Hall N."/>
            <person name="Watson M."/>
            <person name="Adriaenssens E.M."/>
            <person name="Foster-Nyarko E."/>
            <person name="Jarju S."/>
            <person name="Secka A."/>
            <person name="Antonio M."/>
            <person name="Oren A."/>
            <person name="Chaudhuri R.R."/>
            <person name="La Ragione R."/>
            <person name="Hildebrand F."/>
            <person name="Pallen M.J."/>
        </authorList>
    </citation>
    <scope>NUCLEOTIDE SEQUENCE</scope>
    <source>
        <strain evidence="6">378</strain>
    </source>
</reference>
<feature type="transmembrane region" description="Helical" evidence="4">
    <location>
        <begin position="336"/>
        <end position="358"/>
    </location>
</feature>
<evidence type="ECO:0000256" key="2">
    <source>
        <dbReference type="ARBA" id="ARBA00022989"/>
    </source>
</evidence>
<protein>
    <submittedName>
        <fullName evidence="6">MFS transporter</fullName>
    </submittedName>
</protein>
<evidence type="ECO:0000313" key="6">
    <source>
        <dbReference type="EMBL" id="MBU3843417.1"/>
    </source>
</evidence>
<dbReference type="SUPFAM" id="SSF103473">
    <property type="entry name" value="MFS general substrate transporter"/>
    <property type="match status" value="1"/>
</dbReference>
<feature type="transmembrane region" description="Helical" evidence="4">
    <location>
        <begin position="100"/>
        <end position="119"/>
    </location>
</feature>
<keyword evidence="1 4" id="KW-0812">Transmembrane</keyword>
<evidence type="ECO:0000313" key="7">
    <source>
        <dbReference type="Proteomes" id="UP000733611"/>
    </source>
</evidence>
<reference evidence="6" key="2">
    <citation type="submission" date="2021-04" db="EMBL/GenBank/DDBJ databases">
        <authorList>
            <person name="Gilroy R."/>
        </authorList>
    </citation>
    <scope>NUCLEOTIDE SEQUENCE</scope>
    <source>
        <strain evidence="6">378</strain>
    </source>
</reference>
<evidence type="ECO:0000256" key="4">
    <source>
        <dbReference type="SAM" id="Phobius"/>
    </source>
</evidence>
<dbReference type="Gene3D" id="1.20.1250.20">
    <property type="entry name" value="MFS general substrate transporter like domains"/>
    <property type="match status" value="2"/>
</dbReference>
<organism evidence="6 7">
    <name type="scientific">Candidatus Anaerobiospirillum pullicola</name>
    <dbReference type="NCBI Taxonomy" id="2838451"/>
    <lineage>
        <taxon>Bacteria</taxon>
        <taxon>Pseudomonadati</taxon>
        <taxon>Pseudomonadota</taxon>
        <taxon>Gammaproteobacteria</taxon>
        <taxon>Aeromonadales</taxon>
        <taxon>Succinivibrionaceae</taxon>
        <taxon>Anaerobiospirillum</taxon>
    </lineage>
</organism>
<feature type="transmembrane region" description="Helical" evidence="4">
    <location>
        <begin position="251"/>
        <end position="270"/>
    </location>
</feature>
<dbReference type="PROSITE" id="PS50850">
    <property type="entry name" value="MFS"/>
    <property type="match status" value="1"/>
</dbReference>
<gene>
    <name evidence="6" type="ORF">H9847_00875</name>
</gene>
<feature type="transmembrane region" description="Helical" evidence="4">
    <location>
        <begin position="214"/>
        <end position="239"/>
    </location>
</feature>
<feature type="transmembrane region" description="Helical" evidence="4">
    <location>
        <begin position="76"/>
        <end position="94"/>
    </location>
</feature>
<dbReference type="InterPro" id="IPR020846">
    <property type="entry name" value="MFS_dom"/>
</dbReference>
<accession>A0A948WYD3</accession>
<keyword evidence="2 4" id="KW-1133">Transmembrane helix</keyword>
<feature type="transmembrane region" description="Helical" evidence="4">
    <location>
        <begin position="131"/>
        <end position="149"/>
    </location>
</feature>
<dbReference type="GO" id="GO:0005886">
    <property type="term" value="C:plasma membrane"/>
    <property type="evidence" value="ECO:0007669"/>
    <property type="project" value="TreeGrafter"/>
</dbReference>
<dbReference type="AlphaFoldDB" id="A0A948WYD3"/>
<evidence type="ECO:0000256" key="1">
    <source>
        <dbReference type="ARBA" id="ARBA00022692"/>
    </source>
</evidence>
<feature type="domain" description="Major facilitator superfamily (MFS) profile" evidence="5">
    <location>
        <begin position="1"/>
        <end position="390"/>
    </location>
</feature>
<evidence type="ECO:0000256" key="3">
    <source>
        <dbReference type="ARBA" id="ARBA00023136"/>
    </source>
</evidence>
<dbReference type="EMBL" id="JAHLFE010000015">
    <property type="protein sequence ID" value="MBU3843417.1"/>
    <property type="molecule type" value="Genomic_DNA"/>
</dbReference>
<feature type="transmembrane region" description="Helical" evidence="4">
    <location>
        <begin position="47"/>
        <end position="69"/>
    </location>
</feature>
<feature type="transmembrane region" description="Helical" evidence="4">
    <location>
        <begin position="155"/>
        <end position="180"/>
    </location>
</feature>
<feature type="transmembrane region" description="Helical" evidence="4">
    <location>
        <begin position="282"/>
        <end position="306"/>
    </location>
</feature>
<evidence type="ECO:0000259" key="5">
    <source>
        <dbReference type="PROSITE" id="PS50850"/>
    </source>
</evidence>
<proteinExistence type="predicted"/>
<dbReference type="PANTHER" id="PTHR43129">
    <property type="entry name" value="FOSMIDOMYCIN RESISTANCE PROTEIN"/>
    <property type="match status" value="1"/>
</dbReference>
<sequence>MLENYKKLKENFYIMGGHMADDMCQGSLPAILAFMYQEGRLTSYADVAFIIMATTIVNALMQPLTGLWADRKPRPYLMCLGMVVAALGIMFMGFVENFALLLILAAVNGFGVATFHPAAGKLANLFAAGQVGRGMSIFSAGGNFGYALGPLLFTAGYMVMGLDATLLIGIPAFIMAVIFIRKNALYEQVSAQAAQQSQGKNQAELPQEDYKGTFFLLLLVFARSAGMFSLSAFIPLYFIHVLNEPDTLSTLTNSAIVVCGGVATLVGGTFSDRFGFTQLTRWTSFLAVPFGLLFLLCSSASLALLSLMVLSFFYYMAMSPIVVIGQKLLCRHLGLATGLTVGLGISFGGLIAPVLGAVGDHWGLTVAMETIVGIFALAALLSLTIPVVNQRQAAKAKAQAQAQPE</sequence>
<dbReference type="GO" id="GO:0022857">
    <property type="term" value="F:transmembrane transporter activity"/>
    <property type="evidence" value="ECO:0007669"/>
    <property type="project" value="InterPro"/>
</dbReference>